<evidence type="ECO:0000256" key="14">
    <source>
        <dbReference type="ARBA" id="ARBA00023306"/>
    </source>
</evidence>
<gene>
    <name evidence="16" type="primary">ftsI</name>
    <name evidence="20" type="ORF">ABCS64_01705</name>
</gene>
<keyword evidence="14 16" id="KW-0131">Cell cycle</keyword>
<evidence type="ECO:0000256" key="13">
    <source>
        <dbReference type="ARBA" id="ARBA00023210"/>
    </source>
</evidence>
<protein>
    <recommendedName>
        <fullName evidence="16">Peptidoglycan D,D-transpeptidase FtsI</fullName>
        <ecNumber evidence="16">3.4.16.4</ecNumber>
    </recommendedName>
    <alternativeName>
        <fullName evidence="16">Penicillin-binding protein 3</fullName>
        <shortName evidence="16">PBP-3</shortName>
    </alternativeName>
</protein>
<evidence type="ECO:0000256" key="15">
    <source>
        <dbReference type="ARBA" id="ARBA00023316"/>
    </source>
</evidence>
<keyword evidence="11 16" id="KW-1133">Transmembrane helix</keyword>
<evidence type="ECO:0000256" key="17">
    <source>
        <dbReference type="SAM" id="MobiDB-lite"/>
    </source>
</evidence>
<comment type="caution">
    <text evidence="20">The sequence shown here is derived from an EMBL/GenBank/DDBJ whole genome shotgun (WGS) entry which is preliminary data.</text>
</comment>
<evidence type="ECO:0000256" key="6">
    <source>
        <dbReference type="ARBA" id="ARBA00022670"/>
    </source>
</evidence>
<dbReference type="EMBL" id="JBEUWX010000001">
    <property type="protein sequence ID" value="MFA9949052.1"/>
    <property type="molecule type" value="Genomic_DNA"/>
</dbReference>
<comment type="subcellular location">
    <subcellularLocation>
        <location evidence="16">Cell inner membrane</location>
        <topology evidence="16">Single-pass membrane protein</topology>
    </subcellularLocation>
    <subcellularLocation>
        <location evidence="1">Membrane</location>
    </subcellularLocation>
</comment>
<dbReference type="Pfam" id="PF03717">
    <property type="entry name" value="PBP_dimer"/>
    <property type="match status" value="1"/>
</dbReference>
<keyword evidence="7 16" id="KW-0812">Transmembrane</keyword>
<dbReference type="InterPro" id="IPR005311">
    <property type="entry name" value="PBP_dimer"/>
</dbReference>
<feature type="region of interest" description="Disordered" evidence="17">
    <location>
        <begin position="565"/>
        <end position="607"/>
    </location>
</feature>
<dbReference type="PANTHER" id="PTHR30627">
    <property type="entry name" value="PEPTIDOGLYCAN D,D-TRANSPEPTIDASE"/>
    <property type="match status" value="1"/>
</dbReference>
<evidence type="ECO:0000256" key="12">
    <source>
        <dbReference type="ARBA" id="ARBA00023136"/>
    </source>
</evidence>
<keyword evidence="5 16" id="KW-0121">Carboxypeptidase</keyword>
<keyword evidence="21" id="KW-1185">Reference proteome</keyword>
<dbReference type="RefSeq" id="WP_418890296.1">
    <property type="nucleotide sequence ID" value="NZ_JBEUWX010000001.1"/>
</dbReference>
<comment type="pathway">
    <text evidence="16">Cell wall biogenesis; peptidoglycan biosynthesis.</text>
</comment>
<evidence type="ECO:0000256" key="3">
    <source>
        <dbReference type="ARBA" id="ARBA00022519"/>
    </source>
</evidence>
<dbReference type="PANTHER" id="PTHR30627:SF1">
    <property type="entry name" value="PEPTIDOGLYCAN D,D-TRANSPEPTIDASE FTSI"/>
    <property type="match status" value="1"/>
</dbReference>
<evidence type="ECO:0000259" key="19">
    <source>
        <dbReference type="Pfam" id="PF03717"/>
    </source>
</evidence>
<keyword evidence="2 16" id="KW-1003">Cell membrane</keyword>
<dbReference type="Gene3D" id="3.90.1310.10">
    <property type="entry name" value="Penicillin-binding protein 2a (Domain 2)"/>
    <property type="match status" value="1"/>
</dbReference>
<keyword evidence="10 16" id="KW-0573">Peptidoglycan synthesis</keyword>
<dbReference type="Gene3D" id="3.30.450.330">
    <property type="match status" value="1"/>
</dbReference>
<evidence type="ECO:0000256" key="4">
    <source>
        <dbReference type="ARBA" id="ARBA00022618"/>
    </source>
</evidence>
<keyword evidence="3 16" id="KW-0997">Cell inner membrane</keyword>
<dbReference type="SUPFAM" id="SSF56519">
    <property type="entry name" value="Penicillin binding protein dimerisation domain"/>
    <property type="match status" value="1"/>
</dbReference>
<feature type="compositionally biased region" description="Polar residues" evidence="17">
    <location>
        <begin position="597"/>
        <end position="607"/>
    </location>
</feature>
<dbReference type="Proteomes" id="UP001574673">
    <property type="component" value="Unassembled WGS sequence"/>
</dbReference>
<comment type="function">
    <text evidence="16">Catalyzes cross-linking of the peptidoglycan cell wall at the division septum.</text>
</comment>
<comment type="catalytic activity">
    <reaction evidence="16">
        <text>Preferential cleavage: (Ac)2-L-Lys-D-Ala-|-D-Ala. Also transpeptidation of peptidyl-alanyl moieties that are N-acyl substituents of D-alanine.</text>
        <dbReference type="EC" id="3.4.16.4"/>
    </reaction>
</comment>
<dbReference type="Pfam" id="PF00905">
    <property type="entry name" value="Transpeptidase"/>
    <property type="match status" value="1"/>
</dbReference>
<dbReference type="InterPro" id="IPR050515">
    <property type="entry name" value="Beta-lactam/transpept"/>
</dbReference>
<keyword evidence="12 16" id="KW-0472">Membrane</keyword>
<evidence type="ECO:0000256" key="16">
    <source>
        <dbReference type="HAMAP-Rule" id="MF_02080"/>
    </source>
</evidence>
<dbReference type="InterPro" id="IPR036138">
    <property type="entry name" value="PBP_dimer_sf"/>
</dbReference>
<dbReference type="InterPro" id="IPR012338">
    <property type="entry name" value="Beta-lactam/transpept-like"/>
</dbReference>
<evidence type="ECO:0000256" key="11">
    <source>
        <dbReference type="ARBA" id="ARBA00022989"/>
    </source>
</evidence>
<dbReference type="EC" id="3.4.16.4" evidence="16"/>
<evidence type="ECO:0000256" key="10">
    <source>
        <dbReference type="ARBA" id="ARBA00022984"/>
    </source>
</evidence>
<organism evidence="20 21">
    <name type="scientific">Dentiradicibacter hellwigii</name>
    <dbReference type="NCBI Taxonomy" id="3149053"/>
    <lineage>
        <taxon>Bacteria</taxon>
        <taxon>Pseudomonadati</taxon>
        <taxon>Pseudomonadota</taxon>
        <taxon>Betaproteobacteria</taxon>
        <taxon>Rhodocyclales</taxon>
        <taxon>Rhodocyclaceae</taxon>
        <taxon>Dentiradicibacter</taxon>
    </lineage>
</organism>
<reference evidence="21" key="1">
    <citation type="submission" date="2024-06" db="EMBL/GenBank/DDBJ databases">
        <title>Radixoralia hellwigii gen. nov., sp nov., isolated from a root canal in the human oral cavity.</title>
        <authorList>
            <person name="Bartsch S."/>
            <person name="Wittmer A."/>
            <person name="Schulz A.-K."/>
            <person name="Neumann-Schaal M."/>
            <person name="Wolf J."/>
            <person name="Gronow S."/>
            <person name="Tennert C."/>
            <person name="Haecker G."/>
            <person name="Cieplik F."/>
            <person name="Al-Ahmad A."/>
        </authorList>
    </citation>
    <scope>NUCLEOTIDE SEQUENCE [LARGE SCALE GENOMIC DNA]</scope>
    <source>
        <strain evidence="21">Wk13</strain>
    </source>
</reference>
<sequence length="607" mass="65963">MRFSPRAHRFAESPVLKLRLPAWRSRLIGLLILFGFGVLIVRAFYLQMLNDEFLQGKGESRYRRDLQINALRGRIADRNGDILAISTPMKSIWAVPAEAKLSPQQTKQLASLLEMKPADLKKKLASEKSFVFLQRQLPPEIGERVAALGLPGIGQDQEYRRYYPAGEMTAHIVGFTGVDDKGLEGVELAFQDQLIGRAGSRSVIRDRRGQIIEDVGSIKPPQDGSDIRLALDSKIQYLAYSQLKQAVTEHKAKAGGAVVIDTRTGEILALANWPTYNPNNRARLSGAQLRNRALTDTYEPGSVMKPFPIALAMDHGKVNFNTVINCAPGRMKIGPATISDAHPHGDLTVAQVIQKSSNIGTAKIAAMLSPRQMWEMFNTVGFGRTPQLGFPGEVSGRLRPWKQWRPVEQATMSYGHGISVSLMQMARAYTVFARDGELIPLALTKSEDVDATPEGTQSIFTPKTARAVRTMLEMAVQSGGTARKAQVAGYRVAGKTGTAYKIEGGQYVKKYIASFVGFAPVSNPRLVVAVMIDEPGAGRYYGGDVAGPVFSGIMGSALRTLGVPPDAPLGTPEKPVLRTAGVEKSNTPVRVAGRSGKNISSPAKESL</sequence>
<evidence type="ECO:0000256" key="9">
    <source>
        <dbReference type="ARBA" id="ARBA00022960"/>
    </source>
</evidence>
<dbReference type="InterPro" id="IPR037532">
    <property type="entry name" value="FtsI_transpept"/>
</dbReference>
<dbReference type="InterPro" id="IPR001460">
    <property type="entry name" value="PCN-bd_Tpept"/>
</dbReference>
<dbReference type="Gene3D" id="1.10.150.770">
    <property type="match status" value="1"/>
</dbReference>
<feature type="active site" description="Acyl-ester intermediate" evidence="16">
    <location>
        <position position="302"/>
    </location>
</feature>
<feature type="domain" description="Penicillin-binding protein transpeptidase" evidence="18">
    <location>
        <begin position="255"/>
        <end position="554"/>
    </location>
</feature>
<accession>A0ABV4UD20</accession>
<feature type="domain" description="Penicillin-binding protein dimerisation" evidence="19">
    <location>
        <begin position="68"/>
        <end position="214"/>
    </location>
</feature>
<keyword evidence="4 16" id="KW-0132">Cell division</keyword>
<evidence type="ECO:0000256" key="8">
    <source>
        <dbReference type="ARBA" id="ARBA00022801"/>
    </source>
</evidence>
<keyword evidence="13 16" id="KW-0717">Septation</keyword>
<evidence type="ECO:0000313" key="21">
    <source>
        <dbReference type="Proteomes" id="UP001574673"/>
    </source>
</evidence>
<evidence type="ECO:0000259" key="18">
    <source>
        <dbReference type="Pfam" id="PF00905"/>
    </source>
</evidence>
<dbReference type="SUPFAM" id="SSF56601">
    <property type="entry name" value="beta-lactamase/transpeptidase-like"/>
    <property type="match status" value="1"/>
</dbReference>
<keyword evidence="9 16" id="KW-0133">Cell shape</keyword>
<dbReference type="Gene3D" id="3.40.710.10">
    <property type="entry name" value="DD-peptidase/beta-lactamase superfamily"/>
    <property type="match status" value="1"/>
</dbReference>
<evidence type="ECO:0000256" key="5">
    <source>
        <dbReference type="ARBA" id="ARBA00022645"/>
    </source>
</evidence>
<dbReference type="HAMAP" id="MF_02080">
    <property type="entry name" value="FtsI_transpept"/>
    <property type="match status" value="1"/>
</dbReference>
<evidence type="ECO:0000313" key="20">
    <source>
        <dbReference type="EMBL" id="MFA9949052.1"/>
    </source>
</evidence>
<evidence type="ECO:0000256" key="1">
    <source>
        <dbReference type="ARBA" id="ARBA00004370"/>
    </source>
</evidence>
<proteinExistence type="inferred from homology"/>
<evidence type="ECO:0000256" key="7">
    <source>
        <dbReference type="ARBA" id="ARBA00022692"/>
    </source>
</evidence>
<keyword evidence="6 16" id="KW-0645">Protease</keyword>
<feature type="transmembrane region" description="Helical" evidence="16">
    <location>
        <begin position="27"/>
        <end position="45"/>
    </location>
</feature>
<keyword evidence="8 16" id="KW-0378">Hydrolase</keyword>
<comment type="similarity">
    <text evidence="16">Belongs to the transpeptidase family. FtsI subfamily.</text>
</comment>
<evidence type="ECO:0000256" key="2">
    <source>
        <dbReference type="ARBA" id="ARBA00022475"/>
    </source>
</evidence>
<name>A0ABV4UD20_9RHOO</name>
<keyword evidence="15 16" id="KW-0961">Cell wall biogenesis/degradation</keyword>